<dbReference type="Pfam" id="PF00092">
    <property type="entry name" value="VWA"/>
    <property type="match status" value="1"/>
</dbReference>
<organism evidence="2 3">
    <name type="scientific">Paramaledivibacter caminithermalis (strain DSM 15212 / CIP 107654 / DViRD3)</name>
    <name type="common">Clostridium caminithermale</name>
    <dbReference type="NCBI Taxonomy" id="1121301"/>
    <lineage>
        <taxon>Bacteria</taxon>
        <taxon>Bacillati</taxon>
        <taxon>Bacillota</taxon>
        <taxon>Clostridia</taxon>
        <taxon>Peptostreptococcales</taxon>
        <taxon>Caminicellaceae</taxon>
        <taxon>Paramaledivibacter</taxon>
    </lineage>
</organism>
<dbReference type="InterPro" id="IPR002035">
    <property type="entry name" value="VWF_A"/>
</dbReference>
<dbReference type="OrthoDB" id="9806395at2"/>
<dbReference type="InterPro" id="IPR036465">
    <property type="entry name" value="vWFA_dom_sf"/>
</dbReference>
<protein>
    <submittedName>
        <fullName evidence="2">Ca-activated chloride channel family protein</fullName>
    </submittedName>
</protein>
<accession>A0A1M6N0H8</accession>
<dbReference type="EMBL" id="FRAG01000014">
    <property type="protein sequence ID" value="SHJ89102.1"/>
    <property type="molecule type" value="Genomic_DNA"/>
</dbReference>
<evidence type="ECO:0000313" key="3">
    <source>
        <dbReference type="Proteomes" id="UP000184465"/>
    </source>
</evidence>
<dbReference type="RefSeq" id="WP_073148519.1">
    <property type="nucleotide sequence ID" value="NZ_FRAG01000014.1"/>
</dbReference>
<evidence type="ECO:0000313" key="2">
    <source>
        <dbReference type="EMBL" id="SHJ89102.1"/>
    </source>
</evidence>
<dbReference type="Gene3D" id="3.40.50.410">
    <property type="entry name" value="von Willebrand factor, type A domain"/>
    <property type="match status" value="1"/>
</dbReference>
<feature type="domain" description="VWFA" evidence="1">
    <location>
        <begin position="132"/>
        <end position="244"/>
    </location>
</feature>
<sequence>MGEIKINQIIIVTDGRSNVGGDPIIAAGEAAKKNIFVSAIGIIDNTDDSESPIEEVQNIANKGGGEWELTYIENLSTTLHMLTQRTVNKTINTVVNKQLKEIIGAELDEIKPESRNKFIKYIENLSDEIHLKCCVLMDCSGSMKIKINKARESIIDLMNSLKARKGKSEVAVIAFPGLNREMIHVVNDFSNDIELIKNKINNMGVGGTTPTAPAIYKAIELFTNKPHESEKIIEEEPLFNESII</sequence>
<dbReference type="Proteomes" id="UP000184465">
    <property type="component" value="Unassembled WGS sequence"/>
</dbReference>
<keyword evidence="3" id="KW-1185">Reference proteome</keyword>
<dbReference type="STRING" id="1121301.SAMN02745912_01502"/>
<proteinExistence type="predicted"/>
<evidence type="ECO:0000259" key="1">
    <source>
        <dbReference type="PROSITE" id="PS50234"/>
    </source>
</evidence>
<gene>
    <name evidence="2" type="ORF">SAMN02745912_01502</name>
</gene>
<feature type="domain" description="VWFA" evidence="1">
    <location>
        <begin position="9"/>
        <end position="91"/>
    </location>
</feature>
<dbReference type="PROSITE" id="PS50234">
    <property type="entry name" value="VWFA"/>
    <property type="match status" value="2"/>
</dbReference>
<dbReference type="AlphaFoldDB" id="A0A1M6N0H8"/>
<reference evidence="2 3" key="1">
    <citation type="submission" date="2016-11" db="EMBL/GenBank/DDBJ databases">
        <authorList>
            <person name="Jaros S."/>
            <person name="Januszkiewicz K."/>
            <person name="Wedrychowicz H."/>
        </authorList>
    </citation>
    <scope>NUCLEOTIDE SEQUENCE [LARGE SCALE GENOMIC DNA]</scope>
    <source>
        <strain evidence="2 3">DSM 15212</strain>
    </source>
</reference>
<dbReference type="SUPFAM" id="SSF53300">
    <property type="entry name" value="vWA-like"/>
    <property type="match status" value="2"/>
</dbReference>
<dbReference type="CDD" id="cd00198">
    <property type="entry name" value="vWFA"/>
    <property type="match status" value="1"/>
</dbReference>
<name>A0A1M6N0H8_PARC5</name>